<protein>
    <submittedName>
        <fullName evidence="1">NA</fullName>
    </submittedName>
</protein>
<name>Q1MQK9_LAWIP</name>
<dbReference type="KEGG" id="lip:LI0664"/>
<keyword evidence="2" id="KW-1185">Reference proteome</keyword>
<dbReference type="HOGENOM" id="CLU_717270_0_0_7"/>
<accession>Q1MQK9</accession>
<evidence type="ECO:0000313" key="1">
    <source>
        <dbReference type="EMBL" id="CAJ54718.1"/>
    </source>
</evidence>
<gene>
    <name evidence="1" type="ordered locus">LI0664</name>
</gene>
<reference evidence="1 2" key="1">
    <citation type="submission" date="2005-11" db="EMBL/GenBank/DDBJ databases">
        <title>The complete genome sequence of Lawsonia intracellularis: the causative agent of proliferative enteropathy.</title>
        <authorList>
            <person name="Kaur K."/>
            <person name="Zhang Q."/>
            <person name="Beckler D."/>
            <person name="Munir S."/>
            <person name="Li L."/>
            <person name="Kinsley K."/>
            <person name="Herron L."/>
            <person name="Peterson A."/>
            <person name="May B."/>
            <person name="Singh S."/>
            <person name="Gebhart C."/>
            <person name="Kapur V."/>
        </authorList>
    </citation>
    <scope>NUCLEOTIDE SEQUENCE [LARGE SCALE GENOMIC DNA]</scope>
    <source>
        <strain evidence="1 2">PHE/MN1-00</strain>
    </source>
</reference>
<sequence>MYPITSPHNTSQVTYNIPNWTINNEETKLARLQNALEQKYHIGLSLMKTCFSRTPSLIVGSIVGAGVGSLSLPLSLPSATIAGGITTVGIHAYNTLKENNNSSKQIINLITSSIVYDIVHNNNKLQKVCLEPFSQIKGDFYRTLCRFSIDETEQASNGICHGLSFLWIREMIINANDPSSMKESLQQLKTINSFPPNEPNSITIHRELYTNDGFGYFKLLPECEACTPKFHFCREKETYGTIASEDRPEKNPITFGKTLIKSLLESELSFNQKYATITLSLSCSNWLEKHSCAVSIETPPLKNEEREDIDNSSQPVIINYFDPNYGQFQLKTSISEAPQTFSEFFQYFNSIAYPFVNKNYSCEIIFKPHKNAKNRIPQNALRLTL</sequence>
<dbReference type="AlphaFoldDB" id="Q1MQK9"/>
<organism evidence="1 2">
    <name type="scientific">Lawsonia intracellularis (strain PHE/MN1-00)</name>
    <dbReference type="NCBI Taxonomy" id="363253"/>
    <lineage>
        <taxon>Bacteria</taxon>
        <taxon>Pseudomonadati</taxon>
        <taxon>Thermodesulfobacteriota</taxon>
        <taxon>Desulfovibrionia</taxon>
        <taxon>Desulfovibrionales</taxon>
        <taxon>Desulfovibrionaceae</taxon>
        <taxon>Lawsonia</taxon>
    </lineage>
</organism>
<evidence type="ECO:0000313" key="2">
    <source>
        <dbReference type="Proteomes" id="UP000002430"/>
    </source>
</evidence>
<dbReference type="EMBL" id="AM180252">
    <property type="protein sequence ID" value="CAJ54718.1"/>
    <property type="molecule type" value="Genomic_DNA"/>
</dbReference>
<dbReference type="Proteomes" id="UP000002430">
    <property type="component" value="Chromosome"/>
</dbReference>
<proteinExistence type="predicted"/>
<dbReference type="RefSeq" id="WP_011526747.1">
    <property type="nucleotide sequence ID" value="NC_008011.1"/>
</dbReference>